<organism evidence="2 3">
    <name type="scientific">Paenibacillus oryzae</name>
    <dbReference type="NCBI Taxonomy" id="1844972"/>
    <lineage>
        <taxon>Bacteria</taxon>
        <taxon>Bacillati</taxon>
        <taxon>Bacillota</taxon>
        <taxon>Bacilli</taxon>
        <taxon>Bacillales</taxon>
        <taxon>Paenibacillaceae</taxon>
        <taxon>Paenibacillus</taxon>
    </lineage>
</organism>
<name>A0A1A5YHU7_9BACL</name>
<protein>
    <recommendedName>
        <fullName evidence="4">YtkA-like domain-containing protein</fullName>
    </recommendedName>
</protein>
<sequence length="147" mass="16209">MNKLKLLLIGILSILALVGCNQPFAFPAESDFTLVSNVSNRSPNVGEEFEINAVLQNSLDSNYKIAHGPDVIGIYVVELNQPVIKTGPGRTTDLKAKEKITKSHKLKLEKAGKYEIVVDADFSISNPKTNEQKTYLIKTEPIVIEVK</sequence>
<evidence type="ECO:0008006" key="4">
    <source>
        <dbReference type="Google" id="ProtNLM"/>
    </source>
</evidence>
<evidence type="ECO:0000313" key="3">
    <source>
        <dbReference type="Proteomes" id="UP000092024"/>
    </source>
</evidence>
<evidence type="ECO:0000256" key="1">
    <source>
        <dbReference type="SAM" id="SignalP"/>
    </source>
</evidence>
<evidence type="ECO:0000313" key="2">
    <source>
        <dbReference type="EMBL" id="OBR65167.1"/>
    </source>
</evidence>
<gene>
    <name evidence="2" type="ORF">A7K91_00365</name>
</gene>
<dbReference type="Proteomes" id="UP000092024">
    <property type="component" value="Unassembled WGS sequence"/>
</dbReference>
<dbReference type="EMBL" id="LYPA01000060">
    <property type="protein sequence ID" value="OBR65167.1"/>
    <property type="molecule type" value="Genomic_DNA"/>
</dbReference>
<keyword evidence="3" id="KW-1185">Reference proteome</keyword>
<reference evidence="2 3" key="1">
    <citation type="submission" date="2016-05" db="EMBL/GenBank/DDBJ databases">
        <title>Paenibacillus oryzae. sp. nov., isolated from the rice root.</title>
        <authorList>
            <person name="Zhang J."/>
            <person name="Zhang X."/>
        </authorList>
    </citation>
    <scope>NUCLEOTIDE SEQUENCE [LARGE SCALE GENOMIC DNA]</scope>
    <source>
        <strain evidence="2 3">1DrF-4</strain>
    </source>
</reference>
<accession>A0A1A5YHU7</accession>
<proteinExistence type="predicted"/>
<dbReference type="PROSITE" id="PS51257">
    <property type="entry name" value="PROKAR_LIPOPROTEIN"/>
    <property type="match status" value="1"/>
</dbReference>
<keyword evidence="1" id="KW-0732">Signal</keyword>
<feature type="signal peptide" evidence="1">
    <location>
        <begin position="1"/>
        <end position="25"/>
    </location>
</feature>
<dbReference type="OrthoDB" id="2622179at2"/>
<comment type="caution">
    <text evidence="2">The sequence shown here is derived from an EMBL/GenBank/DDBJ whole genome shotgun (WGS) entry which is preliminary data.</text>
</comment>
<dbReference type="AlphaFoldDB" id="A0A1A5YHU7"/>
<feature type="chain" id="PRO_5008340397" description="YtkA-like domain-containing protein" evidence="1">
    <location>
        <begin position="26"/>
        <end position="147"/>
    </location>
</feature>